<feature type="non-terminal residue" evidence="6">
    <location>
        <position position="1205"/>
    </location>
</feature>
<feature type="compositionally biased region" description="Basic and acidic residues" evidence="4">
    <location>
        <begin position="79"/>
        <end position="91"/>
    </location>
</feature>
<sequence>MATSSAKTARNTVAEYTGQYELEKARIYPGDTAAKAAREALIKELSDHEHTVWSSGNAKLPLPVGAEETWAPYPPPSESDLREPKSKDDEGLTIREQQAELRRHDQHNIKGSAVLCSWDNSNLSANFVASYLQFNTMQQLNLYCLVEGVNMMQPFYDMLKRDGLTQKRLMTAEIADALSQLPHKTFDEQMEKVRQDPGLEPRFLNQSMPDGLKEGSGNPVSVRATVIAYVYRLLTRMTKGADFAPRDGQYKSKWDAYRSQHGSANDKQGVKLMRINFDDKGYRFVRKYEEDGTTPLDNAQFYFGYDIEDWNRAWVLFNWIRQKRNQPWSMMKVTREVKHMKLYWVDPDKPETGRSKRFLREDEAMAKPAAYNNDMRGLRLRAQDAELEAGSEHEQLARKLSTKSSHLQDENANDNIRVIARFFEQNAAFLRTSVSKINKPKPVQEVSKLWEAVHAHLAPKFPLPRGVDIDDFQPNKHIPEVGTHLIRPDGPRILPLGHLGRLSIRTIEVFHSNHCDDADKLASITDILMSHQSHPLSQDGRERDCKLRKNLGINSASDMYSYAFRIDDCQAKQPMPMAVHRVNSGISTDFSMYRLFFDREVIKQDPLHAMTESQCTALGLVARGYSLEQAVGEAERIEEGKEKAAHGSRLELQEVHRLASMDPGALNWHYNCLAPYRFAPPVQDDVHMIAWALSYSPVMFWGIDKIMTQLNNPDKFGSRTLVLVDSHYAQFSLHGILVRMGLSVMSYTSDLSEEARSNLVADFNKPNKRCDVMILSTELNNAGINMQKACSHGVCMSFMWNPSALMQALCRIYRVGQIKNVYWSLMKQASSYNELQETVVHDKQAELFSAQVRVPGQIQGMLRSILCYELARETWGTIESKFVFSRFSYLMKSVADYSLPWLKRYAKYYSILAGLYFSIAPDMDASPAEHAQQLHVVLESSDYKVIDENINPNTVTWAKVAEDIDKITEEAHNLTGSHTVIQLYDHYSKKIASLRPWEKDDKLRKIDLCFTPPKTFAQEFREGPSMDDFLNSTRAFGDCDDSEVDDDSMEPGNVYRFISDKGDMLYELLGVNKNAGKQLLKMALRMKILKYHSDKYNLERLKIGEERAEYILRYYDTARLILLDTERKAKYDRGQRISEILYNSQKSDDGQFLVAVDSRGSKRKRISLAAGLDDEEDGDEHDGGSARMGLSERQVKSGLTSRQKK</sequence>
<organism evidence="6 7">
    <name type="scientific">Diaporthe australafricana</name>
    <dbReference type="NCBI Taxonomy" id="127596"/>
    <lineage>
        <taxon>Eukaryota</taxon>
        <taxon>Fungi</taxon>
        <taxon>Dikarya</taxon>
        <taxon>Ascomycota</taxon>
        <taxon>Pezizomycotina</taxon>
        <taxon>Sordariomycetes</taxon>
        <taxon>Sordariomycetidae</taxon>
        <taxon>Diaporthales</taxon>
        <taxon>Diaporthaceae</taxon>
        <taxon>Diaporthe</taxon>
    </lineage>
</organism>
<dbReference type="PANTHER" id="PTHR45626">
    <property type="entry name" value="TRANSCRIPTION TERMINATION FACTOR 2-RELATED"/>
    <property type="match status" value="1"/>
</dbReference>
<keyword evidence="1" id="KW-0547">Nucleotide-binding</keyword>
<proteinExistence type="predicted"/>
<gene>
    <name evidence="6" type="ORF">Daus18300_004196</name>
</gene>
<dbReference type="Gene3D" id="1.10.287.110">
    <property type="entry name" value="DnaJ domain"/>
    <property type="match status" value="1"/>
</dbReference>
<evidence type="ECO:0000256" key="1">
    <source>
        <dbReference type="ARBA" id="ARBA00022741"/>
    </source>
</evidence>
<evidence type="ECO:0000256" key="2">
    <source>
        <dbReference type="ARBA" id="ARBA00022801"/>
    </source>
</evidence>
<feature type="region of interest" description="Disordered" evidence="4">
    <location>
        <begin position="1168"/>
        <end position="1205"/>
    </location>
</feature>
<feature type="domain" description="J" evidence="5">
    <location>
        <begin position="1064"/>
        <end position="1135"/>
    </location>
</feature>
<dbReference type="InterPro" id="IPR001650">
    <property type="entry name" value="Helicase_C-like"/>
</dbReference>
<dbReference type="InterPro" id="IPR050628">
    <property type="entry name" value="SNF2_RAD54_helicase_TF"/>
</dbReference>
<keyword evidence="3" id="KW-0067">ATP-binding</keyword>
<evidence type="ECO:0000256" key="3">
    <source>
        <dbReference type="ARBA" id="ARBA00022840"/>
    </source>
</evidence>
<dbReference type="Proteomes" id="UP001583177">
    <property type="component" value="Unassembled WGS sequence"/>
</dbReference>
<dbReference type="InterPro" id="IPR036869">
    <property type="entry name" value="J_dom_sf"/>
</dbReference>
<dbReference type="EMBL" id="JAWRVE010000027">
    <property type="protein sequence ID" value="KAL1873053.1"/>
    <property type="molecule type" value="Genomic_DNA"/>
</dbReference>
<dbReference type="PROSITE" id="PS50076">
    <property type="entry name" value="DNAJ_2"/>
    <property type="match status" value="1"/>
</dbReference>
<keyword evidence="7" id="KW-1185">Reference proteome</keyword>
<name>A0ABR3XAU9_9PEZI</name>
<evidence type="ECO:0000259" key="5">
    <source>
        <dbReference type="PROSITE" id="PS50076"/>
    </source>
</evidence>
<dbReference type="InterPro" id="IPR049730">
    <property type="entry name" value="SNF2/RAD54-like_C"/>
</dbReference>
<dbReference type="Gene3D" id="3.40.50.300">
    <property type="entry name" value="P-loop containing nucleotide triphosphate hydrolases"/>
    <property type="match status" value="1"/>
</dbReference>
<evidence type="ECO:0000313" key="6">
    <source>
        <dbReference type="EMBL" id="KAL1873053.1"/>
    </source>
</evidence>
<dbReference type="Pfam" id="PF00271">
    <property type="entry name" value="Helicase_C"/>
    <property type="match status" value="1"/>
</dbReference>
<keyword evidence="2" id="KW-0378">Hydrolase</keyword>
<reference evidence="6 7" key="1">
    <citation type="journal article" date="2024" name="IMA Fungus">
        <title>IMA Genome - F19 : A genome assembly and annotation guide to empower mycologists, including annotated draft genome sequences of Ceratocystis pirilliformis, Diaporthe australafricana, Fusarium ophioides, Paecilomyces lecythidis, and Sporothrix stenoceras.</title>
        <authorList>
            <person name="Aylward J."/>
            <person name="Wilson A.M."/>
            <person name="Visagie C.M."/>
            <person name="Spraker J."/>
            <person name="Barnes I."/>
            <person name="Buitendag C."/>
            <person name="Ceriani C."/>
            <person name="Del Mar Angel L."/>
            <person name="du Plessis D."/>
            <person name="Fuchs T."/>
            <person name="Gasser K."/>
            <person name="Kramer D."/>
            <person name="Li W."/>
            <person name="Munsamy K."/>
            <person name="Piso A."/>
            <person name="Price J.L."/>
            <person name="Sonnekus B."/>
            <person name="Thomas C."/>
            <person name="van der Nest A."/>
            <person name="van Dijk A."/>
            <person name="van Heerden A."/>
            <person name="van Vuuren N."/>
            <person name="Yilmaz N."/>
            <person name="Duong T.A."/>
            <person name="van der Merwe N.A."/>
            <person name="Wingfield M.J."/>
            <person name="Wingfield B.D."/>
        </authorList>
    </citation>
    <scope>NUCLEOTIDE SEQUENCE [LARGE SCALE GENOMIC DNA]</scope>
    <source>
        <strain evidence="6 7">CMW 18300</strain>
    </source>
</reference>
<dbReference type="InterPro" id="IPR001623">
    <property type="entry name" value="DnaJ_domain"/>
</dbReference>
<dbReference type="SUPFAM" id="SSF52540">
    <property type="entry name" value="P-loop containing nucleoside triphosphate hydrolases"/>
    <property type="match status" value="1"/>
</dbReference>
<protein>
    <recommendedName>
        <fullName evidence="5">J domain-containing protein</fullName>
    </recommendedName>
</protein>
<comment type="caution">
    <text evidence="6">The sequence shown here is derived from an EMBL/GenBank/DDBJ whole genome shotgun (WGS) entry which is preliminary data.</text>
</comment>
<dbReference type="SMART" id="SM00490">
    <property type="entry name" value="HELICc"/>
    <property type="match status" value="1"/>
</dbReference>
<dbReference type="CDD" id="cd18793">
    <property type="entry name" value="SF2_C_SNF"/>
    <property type="match status" value="1"/>
</dbReference>
<dbReference type="PANTHER" id="PTHR45626:SF51">
    <property type="entry name" value="SNF2-RELATED DOMAIN-CONTAINING PROTEIN"/>
    <property type="match status" value="1"/>
</dbReference>
<accession>A0ABR3XAU9</accession>
<evidence type="ECO:0000313" key="7">
    <source>
        <dbReference type="Proteomes" id="UP001583177"/>
    </source>
</evidence>
<feature type="region of interest" description="Disordered" evidence="4">
    <location>
        <begin position="66"/>
        <end position="91"/>
    </location>
</feature>
<evidence type="ECO:0000256" key="4">
    <source>
        <dbReference type="SAM" id="MobiDB-lite"/>
    </source>
</evidence>
<dbReference type="SUPFAM" id="SSF46565">
    <property type="entry name" value="Chaperone J-domain"/>
    <property type="match status" value="1"/>
</dbReference>
<dbReference type="InterPro" id="IPR027417">
    <property type="entry name" value="P-loop_NTPase"/>
</dbReference>